<dbReference type="Proteomes" id="UP000251197">
    <property type="component" value="Unassembled WGS sequence"/>
</dbReference>
<dbReference type="AlphaFoldDB" id="A0A291E5R2"/>
<name>A0A291E5R2_9ENTR</name>
<keyword evidence="1" id="KW-0614">Plasmid</keyword>
<evidence type="ECO:0000313" key="3">
    <source>
        <dbReference type="Proteomes" id="UP000217979"/>
    </source>
</evidence>
<reference evidence="2 4" key="2">
    <citation type="submission" date="2018-06" db="EMBL/GenBank/DDBJ databases">
        <authorList>
            <consortium name="Pathogen Informatics"/>
            <person name="Doyle S."/>
        </authorList>
    </citation>
    <scope>NUCLEOTIDE SEQUENCE [LARGE SCALE GENOMIC DNA]</scope>
    <source>
        <strain evidence="2 4">NCTC12120</strain>
    </source>
</reference>
<geneLocation type="plasmid" evidence="1">
    <name>unnamed</name>
</geneLocation>
<protein>
    <submittedName>
        <fullName evidence="1">Uncharacterized protein</fullName>
    </submittedName>
</protein>
<sequence>MNSLSTTDDSLVVGKLPAGISVNSMEVDFPDAVSHRSAKIFGNEKNNLPVRVRFKIIRTDEKNNVTDVTDEWKDKVYLYDTSSKKALSGSVGIHDGTSNELFCSLSKNDYTLGFYDNGGGETPVSADGTAEKVFYVSSLSVMHSTKEFKLGAFLSPEHSATPIGDGSDASSQEKATVALTVMEPIDYTNASAWGGQQRAVRPTFPSMVILCSRLVVKKVLMKIRCQGNIPPGSSVIPC</sequence>
<dbReference type="EMBL" id="UAVU01000009">
    <property type="protein sequence ID" value="SQC92203.1"/>
    <property type="molecule type" value="Genomic_DNA"/>
</dbReference>
<dbReference type="Proteomes" id="UP000217979">
    <property type="component" value="Plasmid unnamed"/>
</dbReference>
<organism evidence="1 3">
    <name type="scientific">Cedecea neteri</name>
    <dbReference type="NCBI Taxonomy" id="158822"/>
    <lineage>
        <taxon>Bacteria</taxon>
        <taxon>Pseudomonadati</taxon>
        <taxon>Pseudomonadota</taxon>
        <taxon>Gammaproteobacteria</taxon>
        <taxon>Enterobacterales</taxon>
        <taxon>Enterobacteriaceae</taxon>
        <taxon>Cedecea</taxon>
    </lineage>
</organism>
<proteinExistence type="predicted"/>
<dbReference type="EMBL" id="CP023526">
    <property type="protein sequence ID" value="ATF95400.1"/>
    <property type="molecule type" value="Genomic_DNA"/>
</dbReference>
<evidence type="ECO:0000313" key="1">
    <source>
        <dbReference type="EMBL" id="ATF95400.1"/>
    </source>
</evidence>
<dbReference type="RefSeq" id="WP_061278123.1">
    <property type="nucleotide sequence ID" value="NZ_CP023526.1"/>
</dbReference>
<evidence type="ECO:0000313" key="4">
    <source>
        <dbReference type="Proteomes" id="UP000251197"/>
    </source>
</evidence>
<evidence type="ECO:0000313" key="2">
    <source>
        <dbReference type="EMBL" id="SQC92203.1"/>
    </source>
</evidence>
<accession>A0A291E5R2</accession>
<gene>
    <name evidence="1" type="ORF">CO704_25260</name>
    <name evidence="2" type="ORF">NCTC12120_05395</name>
</gene>
<reference evidence="1 3" key="1">
    <citation type="submission" date="2017-09" db="EMBL/GenBank/DDBJ databases">
        <title>FDA dAtabase for Regulatory Grade micrObial Sequences (FDA-ARGOS): Supporting development and validation of Infectious Disease Dx tests.</title>
        <authorList>
            <person name="Minogue T."/>
            <person name="Wolcott M."/>
            <person name="Wasieloski L."/>
            <person name="Aguilar W."/>
            <person name="Moore D."/>
            <person name="Tallon L."/>
            <person name="Sadzewicz L."/>
            <person name="Ott S."/>
            <person name="Zhao X."/>
            <person name="Nagaraj S."/>
            <person name="Vavikolanu K."/>
            <person name="Aluvathingal J."/>
            <person name="Nadendla S."/>
            <person name="Sichtig H."/>
        </authorList>
    </citation>
    <scope>NUCLEOTIDE SEQUENCE [LARGE SCALE GENOMIC DNA]</scope>
    <source>
        <strain evidence="1 3">FDAARGOS_392</strain>
        <plasmid evidence="3">Plasmid unnamed</plasmid>
        <plasmid evidence="1">unnamed</plasmid>
    </source>
</reference>